<name>A0A1E5R6B1_9ASCO</name>
<protein>
    <submittedName>
        <fullName evidence="3">ADP-ribose pyrophosphatase</fullName>
    </submittedName>
</protein>
<evidence type="ECO:0000313" key="4">
    <source>
        <dbReference type="Proteomes" id="UP000095605"/>
    </source>
</evidence>
<dbReference type="GO" id="GO:0019693">
    <property type="term" value="P:ribose phosphate metabolic process"/>
    <property type="evidence" value="ECO:0007669"/>
    <property type="project" value="TreeGrafter"/>
</dbReference>
<comment type="caution">
    <text evidence="3">The sequence shown here is derived from an EMBL/GenBank/DDBJ whole genome shotgun (WGS) entry which is preliminary data.</text>
</comment>
<keyword evidence="1" id="KW-0378">Hydrolase</keyword>
<dbReference type="OrthoDB" id="10249920at2759"/>
<dbReference type="SUPFAM" id="SSF55811">
    <property type="entry name" value="Nudix"/>
    <property type="match status" value="1"/>
</dbReference>
<dbReference type="Gene3D" id="3.90.79.10">
    <property type="entry name" value="Nucleoside Triphosphate Pyrophosphohydrolase"/>
    <property type="match status" value="1"/>
</dbReference>
<evidence type="ECO:0000259" key="2">
    <source>
        <dbReference type="PROSITE" id="PS51462"/>
    </source>
</evidence>
<dbReference type="PANTHER" id="PTHR11839:SF1">
    <property type="entry name" value="ADP-SUGAR PYROPHOSPHATASE"/>
    <property type="match status" value="1"/>
</dbReference>
<dbReference type="AlphaFoldDB" id="A0A1E5R6B1"/>
<dbReference type="GO" id="GO:0006753">
    <property type="term" value="P:nucleoside phosphate metabolic process"/>
    <property type="evidence" value="ECO:0007669"/>
    <property type="project" value="TreeGrafter"/>
</dbReference>
<dbReference type="EMBL" id="LPNL01000008">
    <property type="protein sequence ID" value="OEJ82444.1"/>
    <property type="molecule type" value="Genomic_DNA"/>
</dbReference>
<sequence>MNRITKQLHKMSKNTPELSKIISVNTKEPIENYRWITLQKLEYSDPLGQVRTYEKVTRMTTSTNGVDAVTIVPLLKTPNLPTRILLLKQFRPACGKVCIEFPAGLVDESDESLLKAAEREMKEETGYTITKLIKQSPVMYADPGITDATAVVLTCEIDLSKPENQNVKPDLDDGEFIEVFDVELSELEKTVESLSKQGYALDARVAGIIDGFVVNSQLMMDWKCD</sequence>
<dbReference type="PROSITE" id="PS51462">
    <property type="entry name" value="NUDIX"/>
    <property type="match status" value="1"/>
</dbReference>
<dbReference type="InterPro" id="IPR000086">
    <property type="entry name" value="NUDIX_hydrolase_dom"/>
</dbReference>
<dbReference type="CDD" id="cd18888">
    <property type="entry name" value="NUDIX_ADPRase_Nudt5"/>
    <property type="match status" value="1"/>
</dbReference>
<dbReference type="GO" id="GO:0047631">
    <property type="term" value="F:ADP-ribose diphosphatase activity"/>
    <property type="evidence" value="ECO:0007669"/>
    <property type="project" value="TreeGrafter"/>
</dbReference>
<dbReference type="GO" id="GO:0005634">
    <property type="term" value="C:nucleus"/>
    <property type="evidence" value="ECO:0007669"/>
    <property type="project" value="TreeGrafter"/>
</dbReference>
<proteinExistence type="predicted"/>
<organism evidence="3 4">
    <name type="scientific">Hanseniaspora opuntiae</name>
    <dbReference type="NCBI Taxonomy" id="211096"/>
    <lineage>
        <taxon>Eukaryota</taxon>
        <taxon>Fungi</taxon>
        <taxon>Dikarya</taxon>
        <taxon>Ascomycota</taxon>
        <taxon>Saccharomycotina</taxon>
        <taxon>Saccharomycetes</taxon>
        <taxon>Saccharomycodales</taxon>
        <taxon>Saccharomycodaceae</taxon>
        <taxon>Hanseniaspora</taxon>
    </lineage>
</organism>
<evidence type="ECO:0000256" key="1">
    <source>
        <dbReference type="ARBA" id="ARBA00022801"/>
    </source>
</evidence>
<keyword evidence="4" id="KW-1185">Reference proteome</keyword>
<dbReference type="InterPro" id="IPR015797">
    <property type="entry name" value="NUDIX_hydrolase-like_dom_sf"/>
</dbReference>
<reference evidence="4" key="1">
    <citation type="journal article" date="2016" name="Genome Announc.">
        <title>Genome sequences of three species of Hanseniaspora isolated from spontaneous wine fermentations.</title>
        <authorList>
            <person name="Sternes P.R."/>
            <person name="Lee D."/>
            <person name="Kutyna D.R."/>
            <person name="Borneman A.R."/>
        </authorList>
    </citation>
    <scope>NUCLEOTIDE SEQUENCE [LARGE SCALE GENOMIC DNA]</scope>
    <source>
        <strain evidence="4">AWRI3578</strain>
    </source>
</reference>
<dbReference type="Pfam" id="PF00293">
    <property type="entry name" value="NUDIX"/>
    <property type="match status" value="1"/>
</dbReference>
<dbReference type="PANTHER" id="PTHR11839">
    <property type="entry name" value="UDP/ADP-SUGAR PYROPHOSPHATASE"/>
    <property type="match status" value="1"/>
</dbReference>
<evidence type="ECO:0000313" key="3">
    <source>
        <dbReference type="EMBL" id="OEJ82444.1"/>
    </source>
</evidence>
<dbReference type="Proteomes" id="UP000095605">
    <property type="component" value="Unassembled WGS sequence"/>
</dbReference>
<accession>A0A1E5R6B1</accession>
<gene>
    <name evidence="3" type="ORF">AWRI3578_g3389</name>
</gene>
<feature type="domain" description="Nudix hydrolase" evidence="2">
    <location>
        <begin position="64"/>
        <end position="205"/>
    </location>
</feature>